<keyword evidence="2" id="KW-0408">Iron</keyword>
<evidence type="ECO:0000256" key="2">
    <source>
        <dbReference type="RuleBase" id="RU000461"/>
    </source>
</evidence>
<proteinExistence type="inferred from homology"/>
<dbReference type="RefSeq" id="WP_219081250.1">
    <property type="nucleotide sequence ID" value="NZ_CP079216.1"/>
</dbReference>
<dbReference type="InterPro" id="IPR001128">
    <property type="entry name" value="Cyt_P450"/>
</dbReference>
<dbReference type="Proteomes" id="UP000824504">
    <property type="component" value="Chromosome"/>
</dbReference>
<keyword evidence="2" id="KW-0560">Oxidoreductase</keyword>
<gene>
    <name evidence="3" type="ORF">KDB89_11725</name>
</gene>
<dbReference type="PANTHER" id="PTHR46696">
    <property type="entry name" value="P450, PUTATIVE (EUROFUNG)-RELATED"/>
    <property type="match status" value="1"/>
</dbReference>
<keyword evidence="2" id="KW-0479">Metal-binding</keyword>
<keyword evidence="4" id="KW-1185">Reference proteome</keyword>
<keyword evidence="2" id="KW-0503">Monooxygenase</keyword>
<accession>A0ABX8SIB4</accession>
<dbReference type="Pfam" id="PF00067">
    <property type="entry name" value="p450"/>
    <property type="match status" value="1"/>
</dbReference>
<dbReference type="InterPro" id="IPR017972">
    <property type="entry name" value="Cyt_P450_CS"/>
</dbReference>
<dbReference type="EMBL" id="CP079216">
    <property type="protein sequence ID" value="QXT62410.1"/>
    <property type="molecule type" value="Genomic_DNA"/>
</dbReference>
<evidence type="ECO:0000256" key="1">
    <source>
        <dbReference type="ARBA" id="ARBA00010617"/>
    </source>
</evidence>
<evidence type="ECO:0000313" key="3">
    <source>
        <dbReference type="EMBL" id="QXT62410.1"/>
    </source>
</evidence>
<reference evidence="3 4" key="1">
    <citation type="submission" date="2021-07" db="EMBL/GenBank/DDBJ databases">
        <title>complete genome sequencing of Tessaracoccus sp.J1M15.</title>
        <authorList>
            <person name="Bae J.-W."/>
            <person name="Kim D.-y."/>
        </authorList>
    </citation>
    <scope>NUCLEOTIDE SEQUENCE [LARGE SCALE GENOMIC DNA]</scope>
    <source>
        <strain evidence="3 4">J1M15</strain>
    </source>
</reference>
<organism evidence="3 4">
    <name type="scientific">Tessaracoccus palaemonis</name>
    <dbReference type="NCBI Taxonomy" id="2829499"/>
    <lineage>
        <taxon>Bacteria</taxon>
        <taxon>Bacillati</taxon>
        <taxon>Actinomycetota</taxon>
        <taxon>Actinomycetes</taxon>
        <taxon>Propionibacteriales</taxon>
        <taxon>Propionibacteriaceae</taxon>
        <taxon>Tessaracoccus</taxon>
    </lineage>
</organism>
<comment type="similarity">
    <text evidence="1 2">Belongs to the cytochrome P450 family.</text>
</comment>
<name>A0ABX8SIB4_9ACTN</name>
<dbReference type="PROSITE" id="PS00086">
    <property type="entry name" value="CYTOCHROME_P450"/>
    <property type="match status" value="1"/>
</dbReference>
<keyword evidence="2" id="KW-0349">Heme</keyword>
<sequence>MTGTSVWTATTMRAARQVLRGPVTQAGFTAEYIPRGFLRHHPVLISDGDTHDDQRRALGRLFTRDVVRARYESHMRDAVARWLDDVPAGAVVRADRLALHYAVDVTRRVVGLTESSVTGMSRRLEAFFRQPPLDMTRDDLGRTRRQWAQAALNGLVPIAVFQVADVAPAVRARRRTPREDVVSHLIERGYTDADILVECVTYGTAGMVTTREFIALALWRLLDDPGLRQRYDDADRAGRLALLYAIIRDEPVVAHLYRRVREPVTVDRAGELAPGTLVDIDVTAANADDAERTAGEAGLSFGAGPHRCPGQHLAMMETEVLLTALLRRNPVAVTAPRILWHDLVAGYQVREFDVRLEA</sequence>
<protein>
    <submittedName>
        <fullName evidence="3">Cytochrome P450</fullName>
    </submittedName>
</protein>
<evidence type="ECO:0000313" key="4">
    <source>
        <dbReference type="Proteomes" id="UP000824504"/>
    </source>
</evidence>
<dbReference type="CDD" id="cd00302">
    <property type="entry name" value="cytochrome_P450"/>
    <property type="match status" value="1"/>
</dbReference>
<dbReference type="PANTHER" id="PTHR46696:SF1">
    <property type="entry name" value="CYTOCHROME P450 YJIB-RELATED"/>
    <property type="match status" value="1"/>
</dbReference>